<evidence type="ECO:0000313" key="10">
    <source>
        <dbReference type="EMBL" id="MEY9320582.1"/>
    </source>
</evidence>
<feature type="binding site" evidence="7">
    <location>
        <position position="252"/>
    </location>
    <ligand>
        <name>FMN</name>
        <dbReference type="ChEBI" id="CHEBI:58210"/>
    </ligand>
</feature>
<feature type="binding site" evidence="7">
    <location>
        <position position="130"/>
    </location>
    <ligand>
        <name>FMN</name>
        <dbReference type="ChEBI" id="CHEBI:58210"/>
    </ligand>
</feature>
<dbReference type="Proteomes" id="UP000673383">
    <property type="component" value="Unassembled WGS sequence"/>
</dbReference>
<dbReference type="eggNOG" id="COG1304">
    <property type="taxonomic scope" value="Bacteria"/>
</dbReference>
<keyword evidence="14" id="KW-1185">Reference proteome</keyword>
<accession>A0A1E3EVF2</accession>
<evidence type="ECO:0000256" key="3">
    <source>
        <dbReference type="ARBA" id="ARBA00022643"/>
    </source>
</evidence>
<feature type="binding site" evidence="7">
    <location>
        <begin position="307"/>
        <end position="311"/>
    </location>
    <ligand>
        <name>FMN</name>
        <dbReference type="ChEBI" id="CHEBI:58210"/>
    </ligand>
</feature>
<dbReference type="PIRSF" id="PIRSF000138">
    <property type="entry name" value="Al-hdrx_acd_dh"/>
    <property type="match status" value="1"/>
</dbReference>
<feature type="binding site" evidence="7">
    <location>
        <position position="25"/>
    </location>
    <ligand>
        <name>glyoxylate</name>
        <dbReference type="ChEBI" id="CHEBI:36655"/>
    </ligand>
</feature>
<dbReference type="STRING" id="29448.QU41_29245"/>
<comment type="cofactor">
    <cofactor evidence="1">
        <name>FMN</name>
        <dbReference type="ChEBI" id="CHEBI:58210"/>
    </cofactor>
</comment>
<feature type="binding site" evidence="7">
    <location>
        <position position="279"/>
    </location>
    <ligand>
        <name>glyoxylate</name>
        <dbReference type="ChEBI" id="CHEBI:36655"/>
    </ligand>
</feature>
<dbReference type="InterPro" id="IPR013785">
    <property type="entry name" value="Aldolase_TIM"/>
</dbReference>
<protein>
    <submittedName>
        <fullName evidence="11">Alpha-hydroxy-acid oxidizing protein</fullName>
    </submittedName>
    <submittedName>
        <fullName evidence="9">L-lactate dehydrogenase (Cytochrome)</fullName>
        <ecNumber evidence="9">1.1.2.3</ecNumber>
    </submittedName>
</protein>
<dbReference type="GeneID" id="92951624"/>
<feature type="binding site" evidence="7">
    <location>
        <position position="156"/>
    </location>
    <ligand>
        <name>FMN</name>
        <dbReference type="ChEBI" id="CHEBI:58210"/>
    </ligand>
</feature>
<gene>
    <name evidence="10" type="ORF">ABIF29_007381</name>
    <name evidence="11" type="ORF">FDV58_15870</name>
    <name evidence="9" type="ORF">JOH49_003784</name>
</gene>
<reference evidence="11 12" key="1">
    <citation type="submission" date="2019-05" db="EMBL/GenBank/DDBJ databases">
        <title>Draft Genome of Bradyrhizobium elkanii strain SEMIA 938, Used in Commercial Inoculants for Lupinus spp. in Brazil.</title>
        <authorList>
            <person name="Hungria M."/>
            <person name="Delamuta J.R.M."/>
            <person name="Ribeiro R.A."/>
            <person name="Nogueira M.A."/>
        </authorList>
    </citation>
    <scope>NUCLEOTIDE SEQUENCE [LARGE SCALE GENOMIC DNA]</scope>
    <source>
        <strain evidence="11 12">Semia 938</strain>
    </source>
</reference>
<dbReference type="OrthoDB" id="9770452at2"/>
<feature type="active site" description="Proton acceptor" evidence="6">
    <location>
        <position position="276"/>
    </location>
</feature>
<dbReference type="PROSITE" id="PS00557">
    <property type="entry name" value="FMN_HYDROXY_ACID_DH_1"/>
    <property type="match status" value="1"/>
</dbReference>
<organism evidence="9 13">
    <name type="scientific">Bradyrhizobium elkanii</name>
    <dbReference type="NCBI Taxonomy" id="29448"/>
    <lineage>
        <taxon>Bacteria</taxon>
        <taxon>Pseudomonadati</taxon>
        <taxon>Pseudomonadota</taxon>
        <taxon>Alphaproteobacteria</taxon>
        <taxon>Hyphomicrobiales</taxon>
        <taxon>Nitrobacteraceae</taxon>
        <taxon>Bradyrhizobium</taxon>
    </lineage>
</organism>
<evidence type="ECO:0000259" key="8">
    <source>
        <dbReference type="PROSITE" id="PS51349"/>
    </source>
</evidence>
<dbReference type="InterPro" id="IPR037396">
    <property type="entry name" value="FMN_HAD"/>
</dbReference>
<dbReference type="PROSITE" id="PS51349">
    <property type="entry name" value="FMN_HYDROXY_ACID_DH_2"/>
    <property type="match status" value="1"/>
</dbReference>
<dbReference type="EMBL" id="JAFICZ010000001">
    <property type="protein sequence ID" value="MBP1294031.1"/>
    <property type="molecule type" value="Genomic_DNA"/>
</dbReference>
<dbReference type="Proteomes" id="UP000305095">
    <property type="component" value="Unassembled WGS sequence"/>
</dbReference>
<sequence length="378" mass="41125">MKHITCIEDLRQLHKRRVPKAFFDYADRGSYTEDTLRANSEDLQQIKFRQRILVDVSKRTLATTILGEPAAMPLILAPVGLLGMQHGDGEIYACRAAQAAGIPFTQSTMSICSIEDIAAAVDKPFWFQLYVMKDRGFIKSLIERAIAAKCSALVLTVDLQVIGQRHQDIKNGMTVPPEWSLSKLIDFATKPAWVSGVLQGKRRTFGNIAGHVKGTEDLTKLSEWTASQFDTSLNWKDIDWIRSIWPGKLILKGILDVEDAELAAKTGAQAIVVSNHGGRQLDGAPSSIEVLPEIVDEVGSKLEIMFDGGIRTGMDVMRALALGAKSCMIGRAYAYGLGAGGQEGVAKAIDILGKELTTTMGLCGVNTIAEIDDHVLAV</sequence>
<evidence type="ECO:0000256" key="5">
    <source>
        <dbReference type="ARBA" id="ARBA00024042"/>
    </source>
</evidence>
<keyword evidence="4 9" id="KW-0560">Oxidoreductase</keyword>
<dbReference type="InterPro" id="IPR000262">
    <property type="entry name" value="FMN-dep_DH"/>
</dbReference>
<reference evidence="9" key="2">
    <citation type="submission" date="2021-02" db="EMBL/GenBank/DDBJ databases">
        <title>Genomic Encyclopedia of Type Strains, Phase IV (KMG-V): Genome sequencing to study the core and pangenomes of soil and plant-associated prokaryotes.</title>
        <authorList>
            <person name="Whitman W."/>
        </authorList>
    </citation>
    <scope>NUCLEOTIDE SEQUENCE</scope>
    <source>
        <strain evidence="9">USDA 406</strain>
    </source>
</reference>
<evidence type="ECO:0000256" key="2">
    <source>
        <dbReference type="ARBA" id="ARBA00022630"/>
    </source>
</evidence>
<evidence type="ECO:0000256" key="6">
    <source>
        <dbReference type="PIRSR" id="PIRSR000138-1"/>
    </source>
</evidence>
<dbReference type="EMBL" id="SZZP01000008">
    <property type="protein sequence ID" value="TKV80871.1"/>
    <property type="molecule type" value="Genomic_DNA"/>
</dbReference>
<evidence type="ECO:0000256" key="1">
    <source>
        <dbReference type="ARBA" id="ARBA00001917"/>
    </source>
</evidence>
<feature type="binding site" evidence="7">
    <location>
        <position position="128"/>
    </location>
    <ligand>
        <name>FMN</name>
        <dbReference type="ChEBI" id="CHEBI:58210"/>
    </ligand>
</feature>
<dbReference type="Proteomes" id="UP001565471">
    <property type="component" value="Unassembled WGS sequence"/>
</dbReference>
<dbReference type="RefSeq" id="WP_016846679.1">
    <property type="nucleotide sequence ID" value="NZ_BJNL01000044.1"/>
</dbReference>
<keyword evidence="2 7" id="KW-0285">Flavoprotein</keyword>
<dbReference type="InterPro" id="IPR008259">
    <property type="entry name" value="FMN_hydac_DH_AS"/>
</dbReference>
<keyword evidence="3 7" id="KW-0288">FMN</keyword>
<dbReference type="CDD" id="cd02809">
    <property type="entry name" value="alpha_hydroxyacid_oxid_FMN"/>
    <property type="match status" value="1"/>
</dbReference>
<dbReference type="FunFam" id="3.20.20.70:FF:000029">
    <property type="entry name" value="L-lactate dehydrogenase"/>
    <property type="match status" value="1"/>
</dbReference>
<dbReference type="EC" id="1.1.2.3" evidence="9"/>
<feature type="binding site" evidence="7">
    <location>
        <position position="107"/>
    </location>
    <ligand>
        <name>FMN</name>
        <dbReference type="ChEBI" id="CHEBI:58210"/>
    </ligand>
</feature>
<comment type="similarity">
    <text evidence="5">Belongs to the FMN-dependent alpha-hydroxy acid dehydrogenase family.</text>
</comment>
<dbReference type="SUPFAM" id="SSF51395">
    <property type="entry name" value="FMN-linked oxidoreductases"/>
    <property type="match status" value="1"/>
</dbReference>
<evidence type="ECO:0000313" key="12">
    <source>
        <dbReference type="Proteomes" id="UP000305095"/>
    </source>
</evidence>
<feature type="binding site" evidence="7">
    <location>
        <begin position="78"/>
        <end position="80"/>
    </location>
    <ligand>
        <name>FMN</name>
        <dbReference type="ChEBI" id="CHEBI:58210"/>
    </ligand>
</feature>
<evidence type="ECO:0000313" key="14">
    <source>
        <dbReference type="Proteomes" id="UP001565471"/>
    </source>
</evidence>
<dbReference type="GO" id="GO:0004459">
    <property type="term" value="F:L-lactate dehydrogenase (NAD+) activity"/>
    <property type="evidence" value="ECO:0007669"/>
    <property type="project" value="TreeGrafter"/>
</dbReference>
<dbReference type="Pfam" id="PF01070">
    <property type="entry name" value="FMN_dh"/>
    <property type="match status" value="1"/>
</dbReference>
<evidence type="ECO:0000256" key="4">
    <source>
        <dbReference type="ARBA" id="ARBA00023002"/>
    </source>
</evidence>
<dbReference type="GO" id="GO:0004460">
    <property type="term" value="F:L-lactate dehydrogenase (cytochrome) activity"/>
    <property type="evidence" value="ECO:0007669"/>
    <property type="project" value="UniProtKB-EC"/>
</dbReference>
<dbReference type="InterPro" id="IPR012133">
    <property type="entry name" value="Alpha-hydoxy_acid_DH_FMN"/>
</dbReference>
<feature type="binding site" evidence="7">
    <location>
        <position position="165"/>
    </location>
    <ligand>
        <name>glyoxylate</name>
        <dbReference type="ChEBI" id="CHEBI:36655"/>
    </ligand>
</feature>
<dbReference type="AlphaFoldDB" id="A0A1E3EVF2"/>
<feature type="domain" description="FMN hydroxy acid dehydrogenase" evidence="8">
    <location>
        <begin position="1"/>
        <end position="378"/>
    </location>
</feature>
<dbReference type="GO" id="GO:0010181">
    <property type="term" value="F:FMN binding"/>
    <property type="evidence" value="ECO:0007669"/>
    <property type="project" value="InterPro"/>
</dbReference>
<proteinExistence type="inferred from homology"/>
<reference evidence="10 14" key="3">
    <citation type="submission" date="2024-07" db="EMBL/GenBank/DDBJ databases">
        <title>Genomic Encyclopedia of Type Strains, Phase V (KMG-V): Genome sequencing to study the core and pangenomes of soil and plant-associated prokaryotes.</title>
        <authorList>
            <person name="Whitman W."/>
        </authorList>
    </citation>
    <scope>NUCLEOTIDE SEQUENCE [LARGE SCALE GENOMIC DNA]</scope>
    <source>
        <strain evidence="10 14">USDA 415</strain>
    </source>
</reference>
<feature type="binding site" evidence="7">
    <location>
        <begin position="330"/>
        <end position="331"/>
    </location>
    <ligand>
        <name>FMN</name>
        <dbReference type="ChEBI" id="CHEBI:58210"/>
    </ligand>
</feature>
<dbReference type="PANTHER" id="PTHR10578">
    <property type="entry name" value="S -2-HYDROXY-ACID OXIDASE-RELATED"/>
    <property type="match status" value="1"/>
</dbReference>
<evidence type="ECO:0000313" key="9">
    <source>
        <dbReference type="EMBL" id="MBP1294031.1"/>
    </source>
</evidence>
<evidence type="ECO:0000256" key="7">
    <source>
        <dbReference type="PIRSR" id="PIRSR000138-2"/>
    </source>
</evidence>
<feature type="binding site" evidence="7">
    <location>
        <position position="274"/>
    </location>
    <ligand>
        <name>FMN</name>
        <dbReference type="ChEBI" id="CHEBI:58210"/>
    </ligand>
</feature>
<dbReference type="GO" id="GO:0005886">
    <property type="term" value="C:plasma membrane"/>
    <property type="evidence" value="ECO:0007669"/>
    <property type="project" value="TreeGrafter"/>
</dbReference>
<dbReference type="Gene3D" id="3.20.20.70">
    <property type="entry name" value="Aldolase class I"/>
    <property type="match status" value="1"/>
</dbReference>
<dbReference type="GO" id="GO:0009060">
    <property type="term" value="P:aerobic respiration"/>
    <property type="evidence" value="ECO:0007669"/>
    <property type="project" value="TreeGrafter"/>
</dbReference>
<feature type="binding site" evidence="7">
    <location>
        <position position="276"/>
    </location>
    <ligand>
        <name>glyoxylate</name>
        <dbReference type="ChEBI" id="CHEBI:36655"/>
    </ligand>
</feature>
<dbReference type="PANTHER" id="PTHR10578:SF107">
    <property type="entry name" value="2-HYDROXYACID OXIDASE 1"/>
    <property type="match status" value="1"/>
</dbReference>
<comment type="caution">
    <text evidence="9">The sequence shown here is derived from an EMBL/GenBank/DDBJ whole genome shotgun (WGS) entry which is preliminary data.</text>
</comment>
<dbReference type="NCBIfam" id="NF008398">
    <property type="entry name" value="PRK11197.1"/>
    <property type="match status" value="1"/>
</dbReference>
<name>A0A1E3EVF2_BRAEL</name>
<dbReference type="EMBL" id="JBGBZA010000002">
    <property type="protein sequence ID" value="MEY9320582.1"/>
    <property type="molecule type" value="Genomic_DNA"/>
</dbReference>
<evidence type="ECO:0000313" key="13">
    <source>
        <dbReference type="Proteomes" id="UP000673383"/>
    </source>
</evidence>
<evidence type="ECO:0000313" key="11">
    <source>
        <dbReference type="EMBL" id="TKV80871.1"/>
    </source>
</evidence>